<proteinExistence type="predicted"/>
<feature type="transmembrane region" description="Helical" evidence="1">
    <location>
        <begin position="398"/>
        <end position="418"/>
    </location>
</feature>
<name>A0ABR2KGS9_9EUKA</name>
<feature type="transmembrane region" description="Helical" evidence="1">
    <location>
        <begin position="35"/>
        <end position="59"/>
    </location>
</feature>
<evidence type="ECO:0000256" key="1">
    <source>
        <dbReference type="SAM" id="Phobius"/>
    </source>
</evidence>
<organism evidence="2 3">
    <name type="scientific">Tritrichomonas musculus</name>
    <dbReference type="NCBI Taxonomy" id="1915356"/>
    <lineage>
        <taxon>Eukaryota</taxon>
        <taxon>Metamonada</taxon>
        <taxon>Parabasalia</taxon>
        <taxon>Tritrichomonadida</taxon>
        <taxon>Tritrichomonadidae</taxon>
        <taxon>Tritrichomonas</taxon>
    </lineage>
</organism>
<sequence length="632" mass="72454">MILFSFFAFIYVFSCCFLGTEVMTFLLIHVIDLPTIIGIGSVFGILSCGWICYLLNLLFKLSFKFGLMQIILYSLSGILIQIYRPKRKFRKSYSFFCWIYSVAIPTLVLSWFFYYGLLYKESYTRGASFGDLPFHLNLIASFAVGCNSERKSVFDIVSPFYAKEKLAYPIMSNYFSAILRSCFKSSLHLALVLPSVIFGFAIYTVLSSLVFYFSKSELSCLFAPWLFLFEGGLGFIEYIIHPELRGRFYTDFVHLWGYQEGSWFQTLVHVLLPQRASLHSIPIAHSIILLLILGSEKYAVDLKLYSAIGLLIITLPQTQPHSIIAVAEYGICHFIIKLFPFKIKRLKIMIINYGTLAAIAIILGAPQCIPLIGRTTAKNFMKVDPIWKMDKTRKFFGMWYRSLGTLFAMSVIHAPSIMNWNQITMYLPSVCVFIISNFIWYQPWHLDNTKVFNAAWMPLVLAGVSNYLSRLFKAGKIGKVLCLLLMISSCFSGFLGVQMTYREVYQVWNWSDYPMEVADFVIQNTEPKSIFVTDEWHAHPIMTLAGRQTVLGYPGWLVSHGLDGGKRSQMIQNLIYFPDNTETSDAFGVDYICARGRGSSSLHFHPRDSNKWKRIFSMGEYKIFKRDRNATA</sequence>
<feature type="transmembrane region" description="Helical" evidence="1">
    <location>
        <begin position="480"/>
        <end position="501"/>
    </location>
</feature>
<feature type="transmembrane region" description="Helical" evidence="1">
    <location>
        <begin position="65"/>
        <end position="83"/>
    </location>
</feature>
<feature type="transmembrane region" description="Helical" evidence="1">
    <location>
        <begin position="425"/>
        <end position="444"/>
    </location>
</feature>
<comment type="caution">
    <text evidence="2">The sequence shown here is derived from an EMBL/GenBank/DDBJ whole genome shotgun (WGS) entry which is preliminary data.</text>
</comment>
<feature type="transmembrane region" description="Helical" evidence="1">
    <location>
        <begin position="189"/>
        <end position="213"/>
    </location>
</feature>
<feature type="transmembrane region" description="Helical" evidence="1">
    <location>
        <begin position="450"/>
        <end position="468"/>
    </location>
</feature>
<evidence type="ECO:0008006" key="4">
    <source>
        <dbReference type="Google" id="ProtNLM"/>
    </source>
</evidence>
<accession>A0ABR2KGS9</accession>
<feature type="transmembrane region" description="Helical" evidence="1">
    <location>
        <begin position="95"/>
        <end position="114"/>
    </location>
</feature>
<feature type="transmembrane region" description="Helical" evidence="1">
    <location>
        <begin position="351"/>
        <end position="372"/>
    </location>
</feature>
<gene>
    <name evidence="2" type="ORF">M9Y10_034796</name>
</gene>
<evidence type="ECO:0000313" key="3">
    <source>
        <dbReference type="Proteomes" id="UP001470230"/>
    </source>
</evidence>
<evidence type="ECO:0000313" key="2">
    <source>
        <dbReference type="EMBL" id="KAK8890037.1"/>
    </source>
</evidence>
<reference evidence="2 3" key="1">
    <citation type="submission" date="2024-04" db="EMBL/GenBank/DDBJ databases">
        <title>Tritrichomonas musculus Genome.</title>
        <authorList>
            <person name="Alves-Ferreira E."/>
            <person name="Grigg M."/>
            <person name="Lorenzi H."/>
            <person name="Galac M."/>
        </authorList>
    </citation>
    <scope>NUCLEOTIDE SEQUENCE [LARGE SCALE GENOMIC DNA]</scope>
    <source>
        <strain evidence="2 3">EAF2021</strain>
    </source>
</reference>
<keyword evidence="3" id="KW-1185">Reference proteome</keyword>
<dbReference type="EMBL" id="JAPFFF010000005">
    <property type="protein sequence ID" value="KAK8890037.1"/>
    <property type="molecule type" value="Genomic_DNA"/>
</dbReference>
<protein>
    <recommendedName>
        <fullName evidence="4">Mannosyltransferase</fullName>
    </recommendedName>
</protein>
<keyword evidence="1" id="KW-0472">Membrane</keyword>
<keyword evidence="1" id="KW-0812">Transmembrane</keyword>
<feature type="transmembrane region" description="Helical" evidence="1">
    <location>
        <begin position="6"/>
        <end position="28"/>
    </location>
</feature>
<dbReference type="Proteomes" id="UP001470230">
    <property type="component" value="Unassembled WGS sequence"/>
</dbReference>
<keyword evidence="1" id="KW-1133">Transmembrane helix</keyword>
<feature type="transmembrane region" description="Helical" evidence="1">
    <location>
        <begin position="220"/>
        <end position="240"/>
    </location>
</feature>